<dbReference type="PANTHER" id="PTHR13847:SF286">
    <property type="entry name" value="D-AMINO ACID DEHYDROGENASE"/>
    <property type="match status" value="1"/>
</dbReference>
<feature type="domain" description="FAD dependent oxidoreductase" evidence="5">
    <location>
        <begin position="7"/>
        <end position="363"/>
    </location>
</feature>
<keyword evidence="7" id="KW-1185">Reference proteome</keyword>
<sequence length="375" mass="41077">MHPPRHDVVIAGAGIVGLAHAYHAHRRGLSVAVLDRSAATTGSSVQNFGHCCVTAQSGRALEFARAGRPHWLELARRAGFWHREQGTLAVARAEDEWQVLREFAELREADEIRLLDPDEVTARAPIADPALRGGALLPWCFQVDPRSAAPAIAAWLAEQGVAFHRDTAVLGVEPGSVRTTRGTFTADHVVVALNHDVGDLFPEIADAYRVQRCRLHMLRADLGAALPLPVFTGWSMVRYSGFRDCPSTTALRDRLHAEHPELAGFDLNQMYTGLPDGSTIVGDTHARDRAAPPFQDERGFEVLLAETERLFGRAPRVRERWQGVYASAPEHEFMVERPLPGVRVVTVTTGIGMTTSMGLAESVLDQIASEQEETA</sequence>
<dbReference type="Gene3D" id="3.30.9.10">
    <property type="entry name" value="D-Amino Acid Oxidase, subunit A, domain 2"/>
    <property type="match status" value="1"/>
</dbReference>
<evidence type="ECO:0000313" key="6">
    <source>
        <dbReference type="EMBL" id="MEY8040201.1"/>
    </source>
</evidence>
<keyword evidence="3" id="KW-0285">Flavoprotein</keyword>
<organism evidence="6 7">
    <name type="scientific">Saccharopolyspora cebuensis</name>
    <dbReference type="NCBI Taxonomy" id="418759"/>
    <lineage>
        <taxon>Bacteria</taxon>
        <taxon>Bacillati</taxon>
        <taxon>Actinomycetota</taxon>
        <taxon>Actinomycetes</taxon>
        <taxon>Pseudonocardiales</taxon>
        <taxon>Pseudonocardiaceae</taxon>
        <taxon>Saccharopolyspora</taxon>
    </lineage>
</organism>
<dbReference type="InterPro" id="IPR017741">
    <property type="entry name" value="FAD-dependent_OxRdtase_HpnW"/>
</dbReference>
<keyword evidence="4" id="KW-0560">Oxidoreductase</keyword>
<evidence type="ECO:0000256" key="4">
    <source>
        <dbReference type="ARBA" id="ARBA00023002"/>
    </source>
</evidence>
<dbReference type="Gene3D" id="3.50.50.60">
    <property type="entry name" value="FAD/NAD(P)-binding domain"/>
    <property type="match status" value="1"/>
</dbReference>
<comment type="caution">
    <text evidence="6">The sequence shown here is derived from an EMBL/GenBank/DDBJ whole genome shotgun (WGS) entry which is preliminary data.</text>
</comment>
<protein>
    <submittedName>
        <fullName evidence="6">TIGR03364 family FAD-dependent oxidoreductase</fullName>
    </submittedName>
</protein>
<dbReference type="Proteomes" id="UP001564626">
    <property type="component" value="Unassembled WGS sequence"/>
</dbReference>
<evidence type="ECO:0000259" key="5">
    <source>
        <dbReference type="Pfam" id="PF01266"/>
    </source>
</evidence>
<accession>A0ABV4CGJ2</accession>
<name>A0ABV4CGJ2_9PSEU</name>
<comment type="cofactor">
    <cofactor evidence="1">
        <name>FAD</name>
        <dbReference type="ChEBI" id="CHEBI:57692"/>
    </cofactor>
</comment>
<evidence type="ECO:0000313" key="7">
    <source>
        <dbReference type="Proteomes" id="UP001564626"/>
    </source>
</evidence>
<proteinExistence type="inferred from homology"/>
<evidence type="ECO:0000256" key="2">
    <source>
        <dbReference type="ARBA" id="ARBA00009410"/>
    </source>
</evidence>
<evidence type="ECO:0000256" key="3">
    <source>
        <dbReference type="ARBA" id="ARBA00022630"/>
    </source>
</evidence>
<dbReference type="RefSeq" id="WP_345365533.1">
    <property type="nucleotide sequence ID" value="NZ_BAABII010000016.1"/>
</dbReference>
<dbReference type="InterPro" id="IPR006076">
    <property type="entry name" value="FAD-dep_OxRdtase"/>
</dbReference>
<dbReference type="SUPFAM" id="SSF51905">
    <property type="entry name" value="FAD/NAD(P)-binding domain"/>
    <property type="match status" value="1"/>
</dbReference>
<dbReference type="EMBL" id="JBGEHV010000019">
    <property type="protein sequence ID" value="MEY8040201.1"/>
    <property type="molecule type" value="Genomic_DNA"/>
</dbReference>
<reference evidence="6 7" key="1">
    <citation type="submission" date="2024-08" db="EMBL/GenBank/DDBJ databases">
        <title>Genome mining of Saccharopolyspora cebuensis PGLac3 from Nigerian medicinal plant.</title>
        <authorList>
            <person name="Ezeobiora C.E."/>
            <person name="Igbokwe N.H."/>
            <person name="Amin D.H."/>
            <person name="Mendie U.E."/>
        </authorList>
    </citation>
    <scope>NUCLEOTIDE SEQUENCE [LARGE SCALE GENOMIC DNA]</scope>
    <source>
        <strain evidence="6 7">PGLac3</strain>
    </source>
</reference>
<evidence type="ECO:0000256" key="1">
    <source>
        <dbReference type="ARBA" id="ARBA00001974"/>
    </source>
</evidence>
<comment type="similarity">
    <text evidence="2">Belongs to the DadA oxidoreductase family.</text>
</comment>
<dbReference type="Pfam" id="PF01266">
    <property type="entry name" value="DAO"/>
    <property type="match status" value="1"/>
</dbReference>
<dbReference type="PANTHER" id="PTHR13847">
    <property type="entry name" value="SARCOSINE DEHYDROGENASE-RELATED"/>
    <property type="match status" value="1"/>
</dbReference>
<dbReference type="NCBIfam" id="TIGR03364">
    <property type="entry name" value="HpnW_proposed"/>
    <property type="match status" value="1"/>
</dbReference>
<dbReference type="InterPro" id="IPR036188">
    <property type="entry name" value="FAD/NAD-bd_sf"/>
</dbReference>
<gene>
    <name evidence="6" type="ORF">AB8O55_12425</name>
</gene>